<feature type="transmembrane region" description="Helical" evidence="1">
    <location>
        <begin position="67"/>
        <end position="90"/>
    </location>
</feature>
<protein>
    <submittedName>
        <fullName evidence="2">Uncharacterized protein</fullName>
    </submittedName>
</protein>
<keyword evidence="1" id="KW-0472">Membrane</keyword>
<keyword evidence="1" id="KW-1133">Transmembrane helix</keyword>
<dbReference type="eggNOG" id="ENOG50309SY">
    <property type="taxonomic scope" value="Bacteria"/>
</dbReference>
<evidence type="ECO:0000256" key="1">
    <source>
        <dbReference type="SAM" id="Phobius"/>
    </source>
</evidence>
<feature type="transmembrane region" description="Helical" evidence="1">
    <location>
        <begin position="304"/>
        <end position="326"/>
    </location>
</feature>
<feature type="transmembrane region" description="Helical" evidence="1">
    <location>
        <begin position="220"/>
        <end position="238"/>
    </location>
</feature>
<feature type="transmembrane region" description="Helical" evidence="1">
    <location>
        <begin position="110"/>
        <end position="132"/>
    </location>
</feature>
<name>U3B0I7_9VIBR</name>
<keyword evidence="1" id="KW-0812">Transmembrane</keyword>
<dbReference type="EMBL" id="BATM01000016">
    <property type="protein sequence ID" value="GAD79495.1"/>
    <property type="molecule type" value="Genomic_DNA"/>
</dbReference>
<gene>
    <name evidence="2" type="ORF">VEZ01S_16_00440</name>
</gene>
<comment type="caution">
    <text evidence="2">The sequence shown here is derived from an EMBL/GenBank/DDBJ whole genome shotgun (WGS) entry which is preliminary data.</text>
</comment>
<sequence length="338" mass="37330">MSSMSTSERRHKIAAYTLCILSPLIAEYLLGIWSFSQLQSLVFLLPFYGVGALLIREFSRRYHLGWRGIFCLSLAFGLLEEGIITSSFFNPNYYHAGLLSFAYLDWLGTSFFWVVYALGLHSLGSICVPILITELNIGHSLRNTPWLGKPALFFCGVVFAIAAASIHMGTQAAFPYRNTHIQTLLICLLILLLLIVSIYPKTNATGTKTATPVLAPSHRTVFLTTFTFGLIFFGQHYLKITFGMTQQLVPLSMLASYCGGMLLLLKWSKAGDWGDAQQGALAKSIIVMYSGLGLYQFSKGSTSLGFTVSTADVLLQVVLIVCLLVMTSKNRQRKTLGD</sequence>
<evidence type="ECO:0000313" key="2">
    <source>
        <dbReference type="EMBL" id="GAD79495.1"/>
    </source>
</evidence>
<feature type="transmembrane region" description="Helical" evidence="1">
    <location>
        <begin position="250"/>
        <end position="268"/>
    </location>
</feature>
<accession>U3B0I7</accession>
<keyword evidence="3" id="KW-1185">Reference proteome</keyword>
<feature type="transmembrane region" description="Helical" evidence="1">
    <location>
        <begin position="36"/>
        <end position="55"/>
    </location>
</feature>
<evidence type="ECO:0000313" key="3">
    <source>
        <dbReference type="Proteomes" id="UP000016562"/>
    </source>
</evidence>
<proteinExistence type="predicted"/>
<feature type="transmembrane region" description="Helical" evidence="1">
    <location>
        <begin position="152"/>
        <end position="174"/>
    </location>
</feature>
<feature type="transmembrane region" description="Helical" evidence="1">
    <location>
        <begin position="280"/>
        <end position="298"/>
    </location>
</feature>
<dbReference type="STRING" id="1219080.VEZ01S_16_00440"/>
<organism evidence="2 3">
    <name type="scientific">Vibrio ezurae NBRC 102218</name>
    <dbReference type="NCBI Taxonomy" id="1219080"/>
    <lineage>
        <taxon>Bacteria</taxon>
        <taxon>Pseudomonadati</taxon>
        <taxon>Pseudomonadota</taxon>
        <taxon>Gammaproteobacteria</taxon>
        <taxon>Vibrionales</taxon>
        <taxon>Vibrionaceae</taxon>
        <taxon>Vibrio</taxon>
    </lineage>
</organism>
<reference evidence="2 3" key="1">
    <citation type="submission" date="2013-09" db="EMBL/GenBank/DDBJ databases">
        <title>Whole genome shotgun sequence of Vibrio ezurae NBRC 102218.</title>
        <authorList>
            <person name="Yoshida I."/>
            <person name="Hosoyama A."/>
            <person name="Numata M."/>
            <person name="Hashimoto M."/>
            <person name="Hosoyama Y."/>
            <person name="Tsuchikane K."/>
            <person name="Noguchi M."/>
            <person name="Hirakata S."/>
            <person name="Ichikawa N."/>
            <person name="Ohji S."/>
            <person name="Yamazoe A."/>
            <person name="Fujita N."/>
        </authorList>
    </citation>
    <scope>NUCLEOTIDE SEQUENCE [LARGE SCALE GENOMIC DNA]</scope>
    <source>
        <strain evidence="2 3">NBRC 102218</strain>
    </source>
</reference>
<feature type="transmembrane region" description="Helical" evidence="1">
    <location>
        <begin position="180"/>
        <end position="199"/>
    </location>
</feature>
<dbReference type="Proteomes" id="UP000016562">
    <property type="component" value="Unassembled WGS sequence"/>
</dbReference>
<dbReference type="AlphaFoldDB" id="U3B0I7"/>